<organism evidence="2 3">
    <name type="scientific">Aliarcobacter cryaerophilus</name>
    <dbReference type="NCBI Taxonomy" id="28198"/>
    <lineage>
        <taxon>Bacteria</taxon>
        <taxon>Pseudomonadati</taxon>
        <taxon>Campylobacterota</taxon>
        <taxon>Epsilonproteobacteria</taxon>
        <taxon>Campylobacterales</taxon>
        <taxon>Arcobacteraceae</taxon>
        <taxon>Aliarcobacter</taxon>
    </lineage>
</organism>
<gene>
    <name evidence="2" type="ORF">CJ669_04490</name>
</gene>
<dbReference type="SUPFAM" id="SSF53271">
    <property type="entry name" value="PRTase-like"/>
    <property type="match status" value="1"/>
</dbReference>
<protein>
    <submittedName>
        <fullName evidence="2">ABC transporter</fullName>
    </submittedName>
</protein>
<comment type="caution">
    <text evidence="2">The sequence shown here is derived from an EMBL/GenBank/DDBJ whole genome shotgun (WGS) entry which is preliminary data.</text>
</comment>
<dbReference type="Pfam" id="PF00156">
    <property type="entry name" value="Pribosyltran"/>
    <property type="match status" value="1"/>
</dbReference>
<evidence type="ECO:0000259" key="1">
    <source>
        <dbReference type="Pfam" id="PF00156"/>
    </source>
</evidence>
<dbReference type="RefSeq" id="WP_105908885.1">
    <property type="nucleotide sequence ID" value="NZ_JAODBZ010000003.1"/>
</dbReference>
<sequence>MSKDKIYFKNREEAAYKLLEILPIDSMKLEEWTVIACSYGGYEIAKIVADSLDAEFDIIFNEKIYAPQNDECEIAVVTELEEVLIHEELVKAFDINLDSIYIMSKEIYKDNIRPIAYRFRNGEKFQNLAGKNVLIVDEDINVGLVMMACIKTIINQKVKSISVATPILSTASIKAIDSITDDLYYIKSLDHFIEAEYYYDTFEEITYEDINRIKNEGKEKE</sequence>
<dbReference type="EMBL" id="NXGJ01000003">
    <property type="protein sequence ID" value="PRM88450.1"/>
    <property type="molecule type" value="Genomic_DNA"/>
</dbReference>
<accession>A0A2S9SPE1</accession>
<dbReference type="CDD" id="cd06223">
    <property type="entry name" value="PRTases_typeI"/>
    <property type="match status" value="1"/>
</dbReference>
<evidence type="ECO:0000313" key="3">
    <source>
        <dbReference type="Proteomes" id="UP000239065"/>
    </source>
</evidence>
<name>A0A2S9SPE1_9BACT</name>
<dbReference type="InterPro" id="IPR000836">
    <property type="entry name" value="PRTase_dom"/>
</dbReference>
<dbReference type="Gene3D" id="3.30.1310.20">
    <property type="entry name" value="PRTase-like"/>
    <property type="match status" value="1"/>
</dbReference>
<proteinExistence type="predicted"/>
<dbReference type="InterPro" id="IPR029057">
    <property type="entry name" value="PRTase-like"/>
</dbReference>
<feature type="domain" description="Phosphoribosyltransferase" evidence="1">
    <location>
        <begin position="27"/>
        <end position="192"/>
    </location>
</feature>
<dbReference type="AlphaFoldDB" id="A0A2S9SPE1"/>
<dbReference type="Gene3D" id="3.40.50.2020">
    <property type="match status" value="1"/>
</dbReference>
<dbReference type="Proteomes" id="UP000239065">
    <property type="component" value="Unassembled WGS sequence"/>
</dbReference>
<reference evidence="2 3" key="1">
    <citation type="submission" date="2017-09" db="EMBL/GenBank/DDBJ databases">
        <title>Reassesment of A. cryaerophilus.</title>
        <authorList>
            <person name="Perez-Cataluna A."/>
            <person name="Collado L."/>
            <person name="Salgado O."/>
            <person name="Lefinanco V."/>
            <person name="Figueras M.J."/>
        </authorList>
    </citation>
    <scope>NUCLEOTIDE SEQUENCE [LARGE SCALE GENOMIC DNA]</scope>
    <source>
        <strain evidence="2 3">LMG 9861</strain>
    </source>
</reference>
<evidence type="ECO:0000313" key="2">
    <source>
        <dbReference type="EMBL" id="PRM88450.1"/>
    </source>
</evidence>